<dbReference type="AlphaFoldDB" id="A0A915KKB9"/>
<dbReference type="GO" id="GO:0046525">
    <property type="term" value="F:xylosylprotein 4-beta-galactosyltransferase activity"/>
    <property type="evidence" value="ECO:0007669"/>
    <property type="project" value="TreeGrafter"/>
</dbReference>
<keyword evidence="4" id="KW-0328">Glycosyltransferase</keyword>
<evidence type="ECO:0000256" key="10">
    <source>
        <dbReference type="ARBA" id="ARBA00023180"/>
    </source>
</evidence>
<evidence type="ECO:0000256" key="1">
    <source>
        <dbReference type="ARBA" id="ARBA00004606"/>
    </source>
</evidence>
<keyword evidence="10" id="KW-0325">Glycoprotein</keyword>
<evidence type="ECO:0000256" key="7">
    <source>
        <dbReference type="ARBA" id="ARBA00022968"/>
    </source>
</evidence>
<keyword evidence="5" id="KW-0808">Transferase</keyword>
<dbReference type="Proteomes" id="UP000887565">
    <property type="component" value="Unplaced"/>
</dbReference>
<name>A0A915KKB9_ROMCU</name>
<dbReference type="GO" id="GO:0005975">
    <property type="term" value="P:carbohydrate metabolic process"/>
    <property type="evidence" value="ECO:0007669"/>
    <property type="project" value="InterPro"/>
</dbReference>
<keyword evidence="8" id="KW-1133">Transmembrane helix</keyword>
<comment type="pathway">
    <text evidence="2">Protein modification; protein glycosylation.</text>
</comment>
<feature type="domain" description="Galactosyltransferase N-terminal" evidence="13">
    <location>
        <begin position="19"/>
        <end position="106"/>
    </location>
</feature>
<organism evidence="14 15">
    <name type="scientific">Romanomermis culicivorax</name>
    <name type="common">Nematode worm</name>
    <dbReference type="NCBI Taxonomy" id="13658"/>
    <lineage>
        <taxon>Eukaryota</taxon>
        <taxon>Metazoa</taxon>
        <taxon>Ecdysozoa</taxon>
        <taxon>Nematoda</taxon>
        <taxon>Enoplea</taxon>
        <taxon>Dorylaimia</taxon>
        <taxon>Mermithida</taxon>
        <taxon>Mermithoidea</taxon>
        <taxon>Mermithidae</taxon>
        <taxon>Romanomermis</taxon>
    </lineage>
</organism>
<comment type="subcellular location">
    <subcellularLocation>
        <location evidence="1">Membrane</location>
        <topology evidence="1">Single-pass type II membrane protein</topology>
    </subcellularLocation>
</comment>
<keyword evidence="9" id="KW-0472">Membrane</keyword>
<accession>A0A915KKB9</accession>
<evidence type="ECO:0000259" key="13">
    <source>
        <dbReference type="Pfam" id="PF13733"/>
    </source>
</evidence>
<dbReference type="Pfam" id="PF02709">
    <property type="entry name" value="Glyco_transf_7C"/>
    <property type="match status" value="1"/>
</dbReference>
<dbReference type="InterPro" id="IPR029044">
    <property type="entry name" value="Nucleotide-diphossugar_trans"/>
</dbReference>
<dbReference type="InterPro" id="IPR027791">
    <property type="entry name" value="Galactosyl_T_C"/>
</dbReference>
<dbReference type="PANTHER" id="PTHR19300">
    <property type="entry name" value="BETA-1,4-GALACTOSYLTRANSFERASE"/>
    <property type="match status" value="1"/>
</dbReference>
<evidence type="ECO:0000256" key="8">
    <source>
        <dbReference type="ARBA" id="ARBA00022989"/>
    </source>
</evidence>
<dbReference type="PRINTS" id="PR02050">
    <property type="entry name" value="B14GALTRFASE"/>
</dbReference>
<evidence type="ECO:0000256" key="11">
    <source>
        <dbReference type="SAM" id="MobiDB-lite"/>
    </source>
</evidence>
<evidence type="ECO:0000256" key="3">
    <source>
        <dbReference type="ARBA" id="ARBA00005735"/>
    </source>
</evidence>
<keyword evidence="6" id="KW-0812">Transmembrane</keyword>
<evidence type="ECO:0000256" key="6">
    <source>
        <dbReference type="ARBA" id="ARBA00022692"/>
    </source>
</evidence>
<comment type="similarity">
    <text evidence="3">Belongs to the glycosyltransferase 7 family.</text>
</comment>
<reference evidence="15" key="1">
    <citation type="submission" date="2022-11" db="UniProtKB">
        <authorList>
            <consortium name="WormBaseParasite"/>
        </authorList>
    </citation>
    <scope>IDENTIFICATION</scope>
</reference>
<evidence type="ECO:0000256" key="5">
    <source>
        <dbReference type="ARBA" id="ARBA00022679"/>
    </source>
</evidence>
<feature type="compositionally biased region" description="Basic and acidic residues" evidence="11">
    <location>
        <begin position="200"/>
        <end position="214"/>
    </location>
</feature>
<sequence length="258" mass="30585">MQIRLVDFDDVANENLKRSIHKLCVLVPFRDRFDELLIFAPYMHQFLLDQAIDHEILIVNQVDNYRFNRASLINVGFLESCPRNFGCDYFAMHDVDLLPLNSNFSYEYPRKTGVYHLSSPDYHPLYNYSKFIGGILLMTNENFRLADGMSNKYWGWGLEDDEFYLRLKDAGLIIERPPKNSNVDRRTAFRNLHNSKRYMRDMRRLGDQKRESRKRDRKGGLRTVKYTIKSRLKLAIDMSTVHVLNIELICNRSETPWC</sequence>
<dbReference type="SUPFAM" id="SSF53448">
    <property type="entry name" value="Nucleotide-diphospho-sugar transferases"/>
    <property type="match status" value="1"/>
</dbReference>
<proteinExistence type="inferred from homology"/>
<dbReference type="InterPro" id="IPR027995">
    <property type="entry name" value="Galactosyl_T_N"/>
</dbReference>
<evidence type="ECO:0000313" key="15">
    <source>
        <dbReference type="WBParaSite" id="nRc.2.0.1.t39276-RA"/>
    </source>
</evidence>
<dbReference type="OMA" id="NWLFVCG"/>
<dbReference type="InterPro" id="IPR003859">
    <property type="entry name" value="Galactosyl_T"/>
</dbReference>
<dbReference type="PANTHER" id="PTHR19300:SF30">
    <property type="entry name" value="BETA-1,4-GALACTOSYLTRANSFERASE 7"/>
    <property type="match status" value="1"/>
</dbReference>
<dbReference type="WBParaSite" id="nRc.2.0.1.t39276-RA">
    <property type="protein sequence ID" value="nRc.2.0.1.t39276-RA"/>
    <property type="gene ID" value="nRc.2.0.1.g39276"/>
</dbReference>
<dbReference type="GO" id="GO:0005794">
    <property type="term" value="C:Golgi apparatus"/>
    <property type="evidence" value="ECO:0007669"/>
    <property type="project" value="TreeGrafter"/>
</dbReference>
<dbReference type="Gene3D" id="3.90.550.10">
    <property type="entry name" value="Spore Coat Polysaccharide Biosynthesis Protein SpsA, Chain A"/>
    <property type="match status" value="1"/>
</dbReference>
<evidence type="ECO:0000259" key="12">
    <source>
        <dbReference type="Pfam" id="PF02709"/>
    </source>
</evidence>
<protein>
    <submittedName>
        <fullName evidence="15">Beta-1,4-galactosyltransferase 7</fullName>
    </submittedName>
</protein>
<feature type="domain" description="Galactosyltransferase C-terminal" evidence="12">
    <location>
        <begin position="116"/>
        <end position="184"/>
    </location>
</feature>
<evidence type="ECO:0000256" key="2">
    <source>
        <dbReference type="ARBA" id="ARBA00004922"/>
    </source>
</evidence>
<dbReference type="GO" id="GO:0030166">
    <property type="term" value="P:proteoglycan biosynthetic process"/>
    <property type="evidence" value="ECO:0007669"/>
    <property type="project" value="TreeGrafter"/>
</dbReference>
<feature type="region of interest" description="Disordered" evidence="11">
    <location>
        <begin position="200"/>
        <end position="219"/>
    </location>
</feature>
<dbReference type="Pfam" id="PF13733">
    <property type="entry name" value="Glyco_transf_7N"/>
    <property type="match status" value="1"/>
</dbReference>
<evidence type="ECO:0000256" key="4">
    <source>
        <dbReference type="ARBA" id="ARBA00022676"/>
    </source>
</evidence>
<evidence type="ECO:0000313" key="14">
    <source>
        <dbReference type="Proteomes" id="UP000887565"/>
    </source>
</evidence>
<keyword evidence="14" id="KW-1185">Reference proteome</keyword>
<evidence type="ECO:0000256" key="9">
    <source>
        <dbReference type="ARBA" id="ARBA00023136"/>
    </source>
</evidence>
<dbReference type="GO" id="GO:0016020">
    <property type="term" value="C:membrane"/>
    <property type="evidence" value="ECO:0007669"/>
    <property type="project" value="UniProtKB-SubCell"/>
</dbReference>
<keyword evidence="7" id="KW-0735">Signal-anchor</keyword>